<accession>A0A2S5KV29</accession>
<evidence type="ECO:0000313" key="7">
    <source>
        <dbReference type="EMBL" id="PPC78359.1"/>
    </source>
</evidence>
<dbReference type="GO" id="GO:0042597">
    <property type="term" value="C:periplasmic space"/>
    <property type="evidence" value="ECO:0007669"/>
    <property type="project" value="UniProtKB-SubCell"/>
</dbReference>
<keyword evidence="3" id="KW-0813">Transport</keyword>
<evidence type="ECO:0000256" key="4">
    <source>
        <dbReference type="ARBA" id="ARBA00022729"/>
    </source>
</evidence>
<reference evidence="7 8" key="1">
    <citation type="submission" date="2018-02" db="EMBL/GenBank/DDBJ databases">
        <title>novel marine gammaproteobacteria from coastal saline agro ecosystem.</title>
        <authorList>
            <person name="Krishnan R."/>
            <person name="Ramesh Kumar N."/>
        </authorList>
    </citation>
    <scope>NUCLEOTIDE SEQUENCE [LARGE SCALE GENOMIC DNA]</scope>
    <source>
        <strain evidence="7 8">228</strain>
    </source>
</reference>
<gene>
    <name evidence="7" type="ORF">C4K68_05675</name>
</gene>
<dbReference type="Proteomes" id="UP000238196">
    <property type="component" value="Unassembled WGS sequence"/>
</dbReference>
<comment type="similarity">
    <text evidence="2">Belongs to the prokaryotic sulfate-binding protein family.</text>
</comment>
<evidence type="ECO:0000256" key="1">
    <source>
        <dbReference type="ARBA" id="ARBA00004418"/>
    </source>
</evidence>
<dbReference type="Gene3D" id="3.40.190.10">
    <property type="entry name" value="Periplasmic binding protein-like II"/>
    <property type="match status" value="2"/>
</dbReference>
<dbReference type="CDD" id="cd01005">
    <property type="entry name" value="PBP2_CysP"/>
    <property type="match status" value="1"/>
</dbReference>
<dbReference type="PANTHER" id="PTHR30368:SF2">
    <property type="entry name" value="SULFATE-BINDING PROTEIN"/>
    <property type="match status" value="1"/>
</dbReference>
<keyword evidence="4 6" id="KW-0732">Signal</keyword>
<dbReference type="GO" id="GO:1902358">
    <property type="term" value="P:sulfate transmembrane transport"/>
    <property type="evidence" value="ECO:0007669"/>
    <property type="project" value="InterPro"/>
</dbReference>
<dbReference type="NCBIfam" id="TIGR00971">
    <property type="entry name" value="3a0106s03"/>
    <property type="match status" value="1"/>
</dbReference>
<proteinExistence type="inferred from homology"/>
<dbReference type="Pfam" id="PF13531">
    <property type="entry name" value="SBP_bac_11"/>
    <property type="match status" value="1"/>
</dbReference>
<dbReference type="EMBL" id="PRLP01000016">
    <property type="protein sequence ID" value="PPC78359.1"/>
    <property type="molecule type" value="Genomic_DNA"/>
</dbReference>
<sequence length="358" mass="39363">MSKVTGPLLPVAAAAGRRTFLRRAGLAAVAAAALLSVASQSARAADISLLNVSYDPTRELYREYNSWFGQQWQQSHQQRVDIRQSHGGSGGQARAVIDGLEADVVTLALGYDVDALRQKAGLIPDNWQARLPHNSSPYTSTIVLLVRKGNPKHIRDWDDLVRDDVEVITPNPKTSGGARWNYLAAWGYALKKYGSEDKAYDFVRDIFRHVPVLDSGARGATNTFVQRGLGDVLIAWENEAFLSVNELGKGEFDIVVPSLSILAEPPVTVVDKNVDKHGTREVATAYLQGLYSEEAQRIAARNFYRPTDPKVAAEFASQFPTLDLITVDDTFGGWQQAQQKHFNDGGVFDRILAETAPK</sequence>
<dbReference type="SUPFAM" id="SSF53850">
    <property type="entry name" value="Periplasmic binding protein-like II"/>
    <property type="match status" value="1"/>
</dbReference>
<evidence type="ECO:0000313" key="8">
    <source>
        <dbReference type="Proteomes" id="UP000238196"/>
    </source>
</evidence>
<evidence type="ECO:0000256" key="3">
    <source>
        <dbReference type="ARBA" id="ARBA00022448"/>
    </source>
</evidence>
<dbReference type="GO" id="GO:0140104">
    <property type="term" value="F:molecular carrier activity"/>
    <property type="evidence" value="ECO:0007669"/>
    <property type="project" value="InterPro"/>
</dbReference>
<dbReference type="NCBIfam" id="NF008106">
    <property type="entry name" value="PRK10852.1"/>
    <property type="match status" value="1"/>
</dbReference>
<dbReference type="OrthoDB" id="9802127at2"/>
<dbReference type="PANTHER" id="PTHR30368">
    <property type="entry name" value="SULFATE-BINDING PROTEIN"/>
    <property type="match status" value="1"/>
</dbReference>
<name>A0A2S5KV29_9PROT</name>
<dbReference type="PROSITE" id="PS51318">
    <property type="entry name" value="TAT"/>
    <property type="match status" value="1"/>
</dbReference>
<comment type="subcellular location">
    <subcellularLocation>
        <location evidence="1">Periplasm</location>
    </subcellularLocation>
</comment>
<evidence type="ECO:0000256" key="5">
    <source>
        <dbReference type="ARBA" id="ARBA00022764"/>
    </source>
</evidence>
<dbReference type="InterPro" id="IPR034408">
    <property type="entry name" value="Sulphate/thiosulphate_BS"/>
</dbReference>
<dbReference type="AlphaFoldDB" id="A0A2S5KV29"/>
<organism evidence="7 8">
    <name type="scientific">Proteobacteria bacterium 228</name>
    <dbReference type="NCBI Taxonomy" id="2083153"/>
    <lineage>
        <taxon>Bacteria</taxon>
        <taxon>Pseudomonadati</taxon>
        <taxon>Pseudomonadota</taxon>
    </lineage>
</organism>
<feature type="chain" id="PRO_5015490682" evidence="6">
    <location>
        <begin position="45"/>
        <end position="358"/>
    </location>
</feature>
<feature type="signal peptide" evidence="6">
    <location>
        <begin position="1"/>
        <end position="44"/>
    </location>
</feature>
<dbReference type="GO" id="GO:1901681">
    <property type="term" value="F:sulfur compound binding"/>
    <property type="evidence" value="ECO:0007669"/>
    <property type="project" value="InterPro"/>
</dbReference>
<comment type="caution">
    <text evidence="7">The sequence shown here is derived from an EMBL/GenBank/DDBJ whole genome shotgun (WGS) entry which is preliminary data.</text>
</comment>
<dbReference type="PROSITE" id="PS00757">
    <property type="entry name" value="PROK_SULFATE_BIND_2"/>
    <property type="match status" value="1"/>
</dbReference>
<protein>
    <submittedName>
        <fullName evidence="7">Sulfate transporter subunit</fullName>
    </submittedName>
</protein>
<evidence type="ECO:0000256" key="2">
    <source>
        <dbReference type="ARBA" id="ARBA00006099"/>
    </source>
</evidence>
<evidence type="ECO:0000256" key="6">
    <source>
        <dbReference type="SAM" id="SignalP"/>
    </source>
</evidence>
<keyword evidence="5" id="KW-0574">Periplasm</keyword>
<dbReference type="NCBIfam" id="NF008022">
    <property type="entry name" value="PRK10752.1"/>
    <property type="match status" value="1"/>
</dbReference>
<dbReference type="InterPro" id="IPR006311">
    <property type="entry name" value="TAT_signal"/>
</dbReference>
<dbReference type="InterPro" id="IPR005669">
    <property type="entry name" value="Thiosulph/SO4-bd"/>
</dbReference>